<evidence type="ECO:0000313" key="2">
    <source>
        <dbReference type="Proteomes" id="UP000299102"/>
    </source>
</evidence>
<name>A0A4C1SS77_EUMVA</name>
<protein>
    <submittedName>
        <fullName evidence="1">Uncharacterized protein</fullName>
    </submittedName>
</protein>
<accession>A0A4C1SS77</accession>
<comment type="caution">
    <text evidence="1">The sequence shown here is derived from an EMBL/GenBank/DDBJ whole genome shotgun (WGS) entry which is preliminary data.</text>
</comment>
<gene>
    <name evidence="1" type="ORF">EVAR_3345_1</name>
</gene>
<proteinExistence type="predicted"/>
<dbReference type="AlphaFoldDB" id="A0A4C1SS77"/>
<dbReference type="Proteomes" id="UP000299102">
    <property type="component" value="Unassembled WGS sequence"/>
</dbReference>
<sequence>MPVHSLTTAYSYCRDYSLNGIRYIFLAVGSRYVSCVQTRKGHYRPSPVRSLRGGAVMGQSSIGPEQARATCSADEPIIHAVSEPRELQKSTCYGAPDMQRI</sequence>
<dbReference type="EMBL" id="BGZK01000016">
    <property type="protein sequence ID" value="GBP04982.1"/>
    <property type="molecule type" value="Genomic_DNA"/>
</dbReference>
<keyword evidence="2" id="KW-1185">Reference proteome</keyword>
<reference evidence="1 2" key="1">
    <citation type="journal article" date="2019" name="Commun. Biol.">
        <title>The bagworm genome reveals a unique fibroin gene that provides high tensile strength.</title>
        <authorList>
            <person name="Kono N."/>
            <person name="Nakamura H."/>
            <person name="Ohtoshi R."/>
            <person name="Tomita M."/>
            <person name="Numata K."/>
            <person name="Arakawa K."/>
        </authorList>
    </citation>
    <scope>NUCLEOTIDE SEQUENCE [LARGE SCALE GENOMIC DNA]</scope>
</reference>
<organism evidence="1 2">
    <name type="scientific">Eumeta variegata</name>
    <name type="common">Bagworm moth</name>
    <name type="synonym">Eumeta japonica</name>
    <dbReference type="NCBI Taxonomy" id="151549"/>
    <lineage>
        <taxon>Eukaryota</taxon>
        <taxon>Metazoa</taxon>
        <taxon>Ecdysozoa</taxon>
        <taxon>Arthropoda</taxon>
        <taxon>Hexapoda</taxon>
        <taxon>Insecta</taxon>
        <taxon>Pterygota</taxon>
        <taxon>Neoptera</taxon>
        <taxon>Endopterygota</taxon>
        <taxon>Lepidoptera</taxon>
        <taxon>Glossata</taxon>
        <taxon>Ditrysia</taxon>
        <taxon>Tineoidea</taxon>
        <taxon>Psychidae</taxon>
        <taxon>Oiketicinae</taxon>
        <taxon>Eumeta</taxon>
    </lineage>
</organism>
<evidence type="ECO:0000313" key="1">
    <source>
        <dbReference type="EMBL" id="GBP04982.1"/>
    </source>
</evidence>